<dbReference type="Proteomes" id="UP001165063">
    <property type="component" value="Unassembled WGS sequence"/>
</dbReference>
<sequence>MSIPELKVKLAHNAFGEPMVPYRINNAILYRLLKIQKSINSLTVISKSDMEYIDDLLKSGFQSSRSSGFLRFVRQCLVIEEDASVLRPSCLRLTDAPESSSMYYID</sequence>
<dbReference type="EMBL" id="BSXU01000845">
    <property type="protein sequence ID" value="GMG21932.1"/>
    <property type="molecule type" value="Genomic_DNA"/>
</dbReference>
<proteinExistence type="predicted"/>
<evidence type="ECO:0000313" key="2">
    <source>
        <dbReference type="Proteomes" id="UP001165063"/>
    </source>
</evidence>
<organism evidence="1 2">
    <name type="scientific">Ambrosiozyma monospora</name>
    <name type="common">Yeast</name>
    <name type="synonym">Endomycopsis monosporus</name>
    <dbReference type="NCBI Taxonomy" id="43982"/>
    <lineage>
        <taxon>Eukaryota</taxon>
        <taxon>Fungi</taxon>
        <taxon>Dikarya</taxon>
        <taxon>Ascomycota</taxon>
        <taxon>Saccharomycotina</taxon>
        <taxon>Pichiomycetes</taxon>
        <taxon>Pichiales</taxon>
        <taxon>Pichiaceae</taxon>
        <taxon>Ambrosiozyma</taxon>
    </lineage>
</organism>
<comment type="caution">
    <text evidence="1">The sequence shown here is derived from an EMBL/GenBank/DDBJ whole genome shotgun (WGS) entry which is preliminary data.</text>
</comment>
<dbReference type="AlphaFoldDB" id="A0A9W6YWG1"/>
<accession>A0A9W6YWG1</accession>
<evidence type="ECO:0000313" key="1">
    <source>
        <dbReference type="EMBL" id="GMG21932.1"/>
    </source>
</evidence>
<gene>
    <name evidence="1" type="ORF">Amon01_000235800</name>
</gene>
<name>A0A9W6YWG1_AMBMO</name>
<protein>
    <submittedName>
        <fullName evidence="1">Unnamed protein product</fullName>
    </submittedName>
</protein>
<reference evidence="1" key="1">
    <citation type="submission" date="2023-04" db="EMBL/GenBank/DDBJ databases">
        <title>Ambrosiozyma monospora NBRC 1965.</title>
        <authorList>
            <person name="Ichikawa N."/>
            <person name="Sato H."/>
            <person name="Tonouchi N."/>
        </authorList>
    </citation>
    <scope>NUCLEOTIDE SEQUENCE</scope>
    <source>
        <strain evidence="1">NBRC 1965</strain>
    </source>
</reference>
<keyword evidence="2" id="KW-1185">Reference proteome</keyword>